<dbReference type="GO" id="GO:0003677">
    <property type="term" value="F:DNA binding"/>
    <property type="evidence" value="ECO:0007669"/>
    <property type="project" value="UniProtKB-KW"/>
</dbReference>
<keyword evidence="4" id="KW-1185">Reference proteome</keyword>
<dbReference type="Proteomes" id="UP000008720">
    <property type="component" value="Chromosome"/>
</dbReference>
<dbReference type="eggNOG" id="COG1396">
    <property type="taxonomic scope" value="Bacteria"/>
</dbReference>
<dbReference type="SUPFAM" id="SSF47413">
    <property type="entry name" value="lambda repressor-like DNA-binding domains"/>
    <property type="match status" value="1"/>
</dbReference>
<dbReference type="PANTHER" id="PTHR46558:SF11">
    <property type="entry name" value="HTH-TYPE TRANSCRIPTIONAL REGULATOR XRE"/>
    <property type="match status" value="1"/>
</dbReference>
<dbReference type="KEGG" id="mtt:Ftrac_0020"/>
<dbReference type="RefSeq" id="WP_013452188.1">
    <property type="nucleotide sequence ID" value="NC_014759.1"/>
</dbReference>
<sequence length="214" mass="24250">MSKYGENIKKIRSVRGLTQSQLADIIDVSRGVISSYEEGRAEPKIETIIKTAEVFQVTIDTLLKKNITVNQLSGFAIPDILTDNKQIATSSGNEEFAKFFPSGLIILEASKVNENIYCTGNDLIFGLKDEATKNKLFVIELYNESIIGRVTQITDEFIFLNRSKILIKDIKRTIKVIGIYQPFKTVSPLENRLMLLEKRLKKIEEAIESDWSDI</sequence>
<evidence type="ECO:0000256" key="1">
    <source>
        <dbReference type="ARBA" id="ARBA00023125"/>
    </source>
</evidence>
<dbReference type="PROSITE" id="PS50943">
    <property type="entry name" value="HTH_CROC1"/>
    <property type="match status" value="1"/>
</dbReference>
<dbReference type="STRING" id="643867.Ftrac_0020"/>
<dbReference type="HOGENOM" id="CLU_1287587_0_0_10"/>
<feature type="domain" description="HTH cro/C1-type" evidence="2">
    <location>
        <begin position="8"/>
        <end position="62"/>
    </location>
</feature>
<name>E4TUQ9_MARTH</name>
<dbReference type="InterPro" id="IPR010982">
    <property type="entry name" value="Lambda_DNA-bd_dom_sf"/>
</dbReference>
<evidence type="ECO:0000313" key="4">
    <source>
        <dbReference type="Proteomes" id="UP000008720"/>
    </source>
</evidence>
<evidence type="ECO:0000259" key="2">
    <source>
        <dbReference type="PROSITE" id="PS50943"/>
    </source>
</evidence>
<dbReference type="PANTHER" id="PTHR46558">
    <property type="entry name" value="TRACRIPTIONAL REGULATORY PROTEIN-RELATED-RELATED"/>
    <property type="match status" value="1"/>
</dbReference>
<keyword evidence="1" id="KW-0238">DNA-binding</keyword>
<gene>
    <name evidence="3" type="ordered locus">Ftrac_0020</name>
</gene>
<dbReference type="EMBL" id="CP002349">
    <property type="protein sequence ID" value="ADR20037.1"/>
    <property type="molecule type" value="Genomic_DNA"/>
</dbReference>
<dbReference type="AlphaFoldDB" id="E4TUQ9"/>
<dbReference type="SMART" id="SM00530">
    <property type="entry name" value="HTH_XRE"/>
    <property type="match status" value="1"/>
</dbReference>
<dbReference type="InterPro" id="IPR001387">
    <property type="entry name" value="Cro/C1-type_HTH"/>
</dbReference>
<organism evidence="3 4">
    <name type="scientific">Marivirga tractuosa (strain ATCC 23168 / DSM 4126 / NBRC 15989 / NCIMB 1408 / VKM B-1430 / H-43)</name>
    <name type="common">Microscilla tractuosa</name>
    <name type="synonym">Flexibacter tractuosus</name>
    <dbReference type="NCBI Taxonomy" id="643867"/>
    <lineage>
        <taxon>Bacteria</taxon>
        <taxon>Pseudomonadati</taxon>
        <taxon>Bacteroidota</taxon>
        <taxon>Cytophagia</taxon>
        <taxon>Cytophagales</taxon>
        <taxon>Marivirgaceae</taxon>
        <taxon>Marivirga</taxon>
    </lineage>
</organism>
<dbReference type="Pfam" id="PF01381">
    <property type="entry name" value="HTH_3"/>
    <property type="match status" value="1"/>
</dbReference>
<accession>E4TUQ9</accession>
<dbReference type="Gene3D" id="1.10.260.40">
    <property type="entry name" value="lambda repressor-like DNA-binding domains"/>
    <property type="match status" value="1"/>
</dbReference>
<reference evidence="3 4" key="1">
    <citation type="journal article" date="2011" name="Stand. Genomic Sci.">
        <title>Complete genome sequence of Marivirga tractuosa type strain (H-43).</title>
        <authorList>
            <person name="Pagani I."/>
            <person name="Chertkov O."/>
            <person name="Lapidus A."/>
            <person name="Lucas S."/>
            <person name="Del Rio T.G."/>
            <person name="Tice H."/>
            <person name="Copeland A."/>
            <person name="Cheng J.F."/>
            <person name="Nolan M."/>
            <person name="Saunders E."/>
            <person name="Pitluck S."/>
            <person name="Held B."/>
            <person name="Goodwin L."/>
            <person name="Liolios K."/>
            <person name="Ovchinikova G."/>
            <person name="Ivanova N."/>
            <person name="Mavromatis K."/>
            <person name="Pati A."/>
            <person name="Chen A."/>
            <person name="Palaniappan K."/>
            <person name="Land M."/>
            <person name="Hauser L."/>
            <person name="Jeffries C.D."/>
            <person name="Detter J.C."/>
            <person name="Han C."/>
            <person name="Tapia R."/>
            <person name="Ngatchou-Djao O.D."/>
            <person name="Rohde M."/>
            <person name="Goker M."/>
            <person name="Spring S."/>
            <person name="Sikorski J."/>
            <person name="Woyke T."/>
            <person name="Bristow J."/>
            <person name="Eisen J.A."/>
            <person name="Markowitz V."/>
            <person name="Hugenholtz P."/>
            <person name="Klenk H.P."/>
            <person name="Kyrpides N.C."/>
        </authorList>
    </citation>
    <scope>NUCLEOTIDE SEQUENCE [LARGE SCALE GENOMIC DNA]</scope>
    <source>
        <strain evidence="4">ATCC 23168 / DSM 4126 / NBRC 15989 / NCIMB 1408 / VKM B-1430 / H-43</strain>
    </source>
</reference>
<protein>
    <submittedName>
        <fullName evidence="3">Helix-turn-helix domain protein</fullName>
    </submittedName>
</protein>
<evidence type="ECO:0000313" key="3">
    <source>
        <dbReference type="EMBL" id="ADR20037.1"/>
    </source>
</evidence>
<dbReference type="CDD" id="cd00093">
    <property type="entry name" value="HTH_XRE"/>
    <property type="match status" value="1"/>
</dbReference>
<proteinExistence type="predicted"/>